<keyword evidence="3" id="KW-1185">Reference proteome</keyword>
<dbReference type="AlphaFoldDB" id="A0A4U1CBM0"/>
<feature type="transmembrane region" description="Helical" evidence="1">
    <location>
        <begin position="149"/>
        <end position="167"/>
    </location>
</feature>
<dbReference type="Proteomes" id="UP000310477">
    <property type="component" value="Unassembled WGS sequence"/>
</dbReference>
<evidence type="ECO:0000313" key="3">
    <source>
        <dbReference type="Proteomes" id="UP000310477"/>
    </source>
</evidence>
<sequence>MEKKYKLDFKQIILILFLLLNINSIKAQTTGYGCLFNSRIYQQYLGEASPYGGAKMRYYKSNGTYVDINYNNYNSSKPNYYGYECNKVNSFPASQVGPEQKEFVSQGKSCIISTSRGGEINGHGDYVYYSYNNPTYCSTSKPVNVPLDSYIWLLILGVGGIGAFLISKKGYLA</sequence>
<protein>
    <submittedName>
        <fullName evidence="2">Uncharacterized protein</fullName>
    </submittedName>
</protein>
<keyword evidence="1" id="KW-1133">Transmembrane helix</keyword>
<evidence type="ECO:0000256" key="1">
    <source>
        <dbReference type="SAM" id="Phobius"/>
    </source>
</evidence>
<accession>A0A4U1CBM0</accession>
<dbReference type="RefSeq" id="WP_136876273.1">
    <property type="nucleotide sequence ID" value="NZ_SWBO01000004.1"/>
</dbReference>
<name>A0A4U1CBM0_9SPHI</name>
<proteinExistence type="predicted"/>
<comment type="caution">
    <text evidence="2">The sequence shown here is derived from an EMBL/GenBank/DDBJ whole genome shotgun (WGS) entry which is preliminary data.</text>
</comment>
<reference evidence="2 3" key="1">
    <citation type="submission" date="2019-04" db="EMBL/GenBank/DDBJ databases">
        <title>Pedobacter sp. AR-2-6 sp. nov., isolated from Arctic soil.</title>
        <authorList>
            <person name="Dahal R.H."/>
            <person name="Kim D.-U."/>
        </authorList>
    </citation>
    <scope>NUCLEOTIDE SEQUENCE [LARGE SCALE GENOMIC DNA]</scope>
    <source>
        <strain evidence="2 3">AR-2-6</strain>
    </source>
</reference>
<gene>
    <name evidence="2" type="ORF">FA045_07895</name>
</gene>
<evidence type="ECO:0000313" key="2">
    <source>
        <dbReference type="EMBL" id="TKC01160.1"/>
    </source>
</evidence>
<dbReference type="EMBL" id="SWBO01000004">
    <property type="protein sequence ID" value="TKC01160.1"/>
    <property type="molecule type" value="Genomic_DNA"/>
</dbReference>
<dbReference type="OrthoDB" id="761484at2"/>
<keyword evidence="1" id="KW-0472">Membrane</keyword>
<organism evidence="2 3">
    <name type="scientific">Pedobacter cryotolerans</name>
    <dbReference type="NCBI Taxonomy" id="2571270"/>
    <lineage>
        <taxon>Bacteria</taxon>
        <taxon>Pseudomonadati</taxon>
        <taxon>Bacteroidota</taxon>
        <taxon>Sphingobacteriia</taxon>
        <taxon>Sphingobacteriales</taxon>
        <taxon>Sphingobacteriaceae</taxon>
        <taxon>Pedobacter</taxon>
    </lineage>
</organism>
<keyword evidence="1" id="KW-0812">Transmembrane</keyword>